<dbReference type="GO" id="GO:0022857">
    <property type="term" value="F:transmembrane transporter activity"/>
    <property type="evidence" value="ECO:0007669"/>
    <property type="project" value="InterPro"/>
</dbReference>
<dbReference type="STRING" id="1126212.K2RHG7"/>
<reference evidence="7 8" key="1">
    <citation type="journal article" date="2012" name="BMC Genomics">
        <title>Tools to kill: Genome of one of the most destructive plant pathogenic fungi Macrophomina phaseolina.</title>
        <authorList>
            <person name="Islam M.S."/>
            <person name="Haque M.S."/>
            <person name="Islam M.M."/>
            <person name="Emdad E.M."/>
            <person name="Halim A."/>
            <person name="Hossen Q.M.M."/>
            <person name="Hossain M.Z."/>
            <person name="Ahmed B."/>
            <person name="Rahim S."/>
            <person name="Rahman M.S."/>
            <person name="Alam M.M."/>
            <person name="Hou S."/>
            <person name="Wan X."/>
            <person name="Saito J.A."/>
            <person name="Alam M."/>
        </authorList>
    </citation>
    <scope>NUCLEOTIDE SEQUENCE [LARGE SCALE GENOMIC DNA]</scope>
    <source>
        <strain evidence="7 8">MS6</strain>
    </source>
</reference>
<feature type="transmembrane region" description="Helical" evidence="6">
    <location>
        <begin position="257"/>
        <end position="274"/>
    </location>
</feature>
<dbReference type="eggNOG" id="KOG0254">
    <property type="taxonomic scope" value="Eukaryota"/>
</dbReference>
<organism evidence="7 8">
    <name type="scientific">Macrophomina phaseolina (strain MS6)</name>
    <name type="common">Charcoal rot fungus</name>
    <dbReference type="NCBI Taxonomy" id="1126212"/>
    <lineage>
        <taxon>Eukaryota</taxon>
        <taxon>Fungi</taxon>
        <taxon>Dikarya</taxon>
        <taxon>Ascomycota</taxon>
        <taxon>Pezizomycotina</taxon>
        <taxon>Dothideomycetes</taxon>
        <taxon>Dothideomycetes incertae sedis</taxon>
        <taxon>Botryosphaeriales</taxon>
        <taxon>Botryosphaeriaceae</taxon>
        <taxon>Macrophomina</taxon>
    </lineage>
</organism>
<sequence>MATALSDMSSFKTSVDNPLDNLTPEELKQAVAAFHLNYSLISVVDEKLLQKGARIAQSLRTFEAIEQVTEEKQILWDEHMRLMRQPSAFWVTICSTCIAAALQGWDQTGTNGANLEWPAAFDLDTEVDSGDLWILGLVIAAPCFASSMMSCWLSDPLDKYVVRRGTIFAAVLCRSSVIGAAFTQNWVQLLFCGCLLCIGMGSKASTVPVYAAENSAAFFRGSFVVDWQLWFACGIVLGPSANLAVYQMREIGWRLRLGSALIPALPLLILIWWAPESPRWSMQQDCYPQAYHSLLSFRNVPLQTARDLYYSSARMELENIMLAAKQQAQNGNQPEEVRGLKLSSLALPLFRDDAGDECDEYFGRLNILIKSGSKYTPITSHIPVPRKPATTIFSKTTKTPILITRTHNHHQINPAFTDLDRKDGISTLKEEEALWSLHGATERLRVPAF</sequence>
<evidence type="ECO:0000256" key="3">
    <source>
        <dbReference type="ARBA" id="ARBA00022692"/>
    </source>
</evidence>
<proteinExistence type="predicted"/>
<evidence type="ECO:0000256" key="2">
    <source>
        <dbReference type="ARBA" id="ARBA00022448"/>
    </source>
</evidence>
<dbReference type="VEuPathDB" id="FungiDB:MPH_13418"/>
<comment type="subcellular location">
    <subcellularLocation>
        <location evidence="1">Membrane</location>
    </subcellularLocation>
</comment>
<dbReference type="HOGENOM" id="CLU_609839_0_0_1"/>
<keyword evidence="4 6" id="KW-1133">Transmembrane helix</keyword>
<dbReference type="OrthoDB" id="5290825at2759"/>
<evidence type="ECO:0000256" key="6">
    <source>
        <dbReference type="SAM" id="Phobius"/>
    </source>
</evidence>
<keyword evidence="5 6" id="KW-0472">Membrane</keyword>
<dbReference type="InterPro" id="IPR050814">
    <property type="entry name" value="Myo-inositol_Transporter"/>
</dbReference>
<gene>
    <name evidence="7" type="ORF">MPH_13418</name>
</gene>
<evidence type="ECO:0000256" key="4">
    <source>
        <dbReference type="ARBA" id="ARBA00022989"/>
    </source>
</evidence>
<evidence type="ECO:0000256" key="5">
    <source>
        <dbReference type="ARBA" id="ARBA00023136"/>
    </source>
</evidence>
<dbReference type="EMBL" id="AHHD01000616">
    <property type="protein sequence ID" value="EKG09529.1"/>
    <property type="molecule type" value="Genomic_DNA"/>
</dbReference>
<dbReference type="Pfam" id="PF00083">
    <property type="entry name" value="Sugar_tr"/>
    <property type="match status" value="1"/>
</dbReference>
<evidence type="ECO:0000256" key="1">
    <source>
        <dbReference type="ARBA" id="ARBA00004370"/>
    </source>
</evidence>
<dbReference type="Proteomes" id="UP000007129">
    <property type="component" value="Unassembled WGS sequence"/>
</dbReference>
<dbReference type="PANTHER" id="PTHR48020:SF4">
    <property type="entry name" value="SYMPORT, PUTATIVE (AFU_ORTHOLOGUE AFUA_3G11790)-RELATED"/>
    <property type="match status" value="1"/>
</dbReference>
<dbReference type="PANTHER" id="PTHR48020">
    <property type="entry name" value="PROTON MYO-INOSITOL COTRANSPORTER"/>
    <property type="match status" value="1"/>
</dbReference>
<accession>K2RHG7</accession>
<evidence type="ECO:0000313" key="8">
    <source>
        <dbReference type="Proteomes" id="UP000007129"/>
    </source>
</evidence>
<protein>
    <submittedName>
        <fullName evidence="7">General substrate transporter</fullName>
    </submittedName>
</protein>
<dbReference type="InterPro" id="IPR036259">
    <property type="entry name" value="MFS_trans_sf"/>
</dbReference>
<dbReference type="Gene3D" id="1.20.1250.20">
    <property type="entry name" value="MFS general substrate transporter like domains"/>
    <property type="match status" value="1"/>
</dbReference>
<feature type="transmembrane region" description="Helical" evidence="6">
    <location>
        <begin position="227"/>
        <end position="245"/>
    </location>
</feature>
<dbReference type="InterPro" id="IPR005828">
    <property type="entry name" value="MFS_sugar_transport-like"/>
</dbReference>
<keyword evidence="3 6" id="KW-0812">Transmembrane</keyword>
<evidence type="ECO:0000313" key="7">
    <source>
        <dbReference type="EMBL" id="EKG09529.1"/>
    </source>
</evidence>
<feature type="transmembrane region" description="Helical" evidence="6">
    <location>
        <begin position="88"/>
        <end position="105"/>
    </location>
</feature>
<name>K2RHG7_MACPH</name>
<comment type="caution">
    <text evidence="7">The sequence shown here is derived from an EMBL/GenBank/DDBJ whole genome shotgun (WGS) entry which is preliminary data.</text>
</comment>
<dbReference type="GO" id="GO:0016020">
    <property type="term" value="C:membrane"/>
    <property type="evidence" value="ECO:0007669"/>
    <property type="project" value="UniProtKB-SubCell"/>
</dbReference>
<feature type="transmembrane region" description="Helical" evidence="6">
    <location>
        <begin position="132"/>
        <end position="153"/>
    </location>
</feature>
<dbReference type="InParanoid" id="K2RHG7"/>
<dbReference type="AlphaFoldDB" id="K2RHG7"/>
<dbReference type="SUPFAM" id="SSF103473">
    <property type="entry name" value="MFS general substrate transporter"/>
    <property type="match status" value="1"/>
</dbReference>
<keyword evidence="2" id="KW-0813">Transport</keyword>